<dbReference type="EMBL" id="JAGWCR010000017">
    <property type="protein sequence ID" value="MBS3651974.1"/>
    <property type="molecule type" value="Genomic_DNA"/>
</dbReference>
<dbReference type="AlphaFoldDB" id="A0A942E1D4"/>
<dbReference type="RefSeq" id="WP_188257518.1">
    <property type="nucleotide sequence ID" value="NZ_JABVCF010000017.1"/>
</dbReference>
<protein>
    <submittedName>
        <fullName evidence="1">Uncharacterized protein</fullName>
    </submittedName>
</protein>
<sequence length="46" mass="5018">MRNAPALLLAAAPAADAETHQVKMLNRNASGAMVYEPDFVQHRAIR</sequence>
<dbReference type="Proteomes" id="UP000680348">
    <property type="component" value="Unassembled WGS sequence"/>
</dbReference>
<organism evidence="1 2">
    <name type="scientific">Pseudaminobacter soli</name>
    <name type="common">ex Zhang et al. 2022</name>
    <dbReference type="NCBI Taxonomy" id="2831468"/>
    <lineage>
        <taxon>Bacteria</taxon>
        <taxon>Pseudomonadati</taxon>
        <taxon>Pseudomonadota</taxon>
        <taxon>Alphaproteobacteria</taxon>
        <taxon>Hyphomicrobiales</taxon>
        <taxon>Phyllobacteriaceae</taxon>
        <taxon>Pseudaminobacter</taxon>
    </lineage>
</organism>
<reference evidence="1" key="1">
    <citation type="submission" date="2021-04" db="EMBL/GenBank/DDBJ databases">
        <title>Pseudaminobacter soli sp. nov., isolated from paddy soil contaminated by heavy metals.</title>
        <authorList>
            <person name="Zhang K."/>
        </authorList>
    </citation>
    <scope>NUCLEOTIDE SEQUENCE</scope>
    <source>
        <strain evidence="1">19-2017</strain>
    </source>
</reference>
<proteinExistence type="predicted"/>
<evidence type="ECO:0000313" key="1">
    <source>
        <dbReference type="EMBL" id="MBS3651974.1"/>
    </source>
</evidence>
<keyword evidence="2" id="KW-1185">Reference proteome</keyword>
<name>A0A942E1D4_9HYPH</name>
<gene>
    <name evidence="1" type="ORF">KEU06_25550</name>
</gene>
<evidence type="ECO:0000313" key="2">
    <source>
        <dbReference type="Proteomes" id="UP000680348"/>
    </source>
</evidence>
<accession>A0A942E1D4</accession>
<comment type="caution">
    <text evidence="1">The sequence shown here is derived from an EMBL/GenBank/DDBJ whole genome shotgun (WGS) entry which is preliminary data.</text>
</comment>